<gene>
    <name evidence="1" type="ORF">IC612_03955</name>
</gene>
<dbReference type="Proteomes" id="UP000694480">
    <property type="component" value="Unassembled WGS sequence"/>
</dbReference>
<name>A0A930YV64_9FLAO</name>
<protein>
    <submittedName>
        <fullName evidence="1">Uncharacterized protein</fullName>
    </submittedName>
</protein>
<sequence length="224" mass="25649">MKQLLKVSLGLTLFTAAYLPAQSLVVVNEKLLFQLSKNQLARKASTTQFESSIKKQNALLESASKKAALVLYSHEVLYQKLYEVDALIKDSHQVLKIGKLLEDLGKSLGKLSRHSLDSPEYSLLLSRFYLHFYSESLLLKDLIAKEILSEDPKLLLTSYHRDLLLSKVVHRLQSLYNTSSYILSALEFSKKRPYLEQIPGLEDYINLDRELVRSILSKYQSITR</sequence>
<reference evidence="1" key="1">
    <citation type="submission" date="2020-11" db="EMBL/GenBank/DDBJ databases">
        <title>Genome seq and assembly of Planobacterium sp.</title>
        <authorList>
            <person name="Chhetri G."/>
        </authorList>
    </citation>
    <scope>NUCLEOTIDE SEQUENCE</scope>
    <source>
        <strain evidence="1">GCR5</strain>
    </source>
</reference>
<comment type="caution">
    <text evidence="1">The sequence shown here is derived from an EMBL/GenBank/DDBJ whole genome shotgun (WGS) entry which is preliminary data.</text>
</comment>
<evidence type="ECO:0000313" key="2">
    <source>
        <dbReference type="Proteomes" id="UP000694480"/>
    </source>
</evidence>
<dbReference type="AlphaFoldDB" id="A0A930YV64"/>
<organism evidence="1 2">
    <name type="scientific">Planobacterium oryzisoli</name>
    <dbReference type="NCBI Taxonomy" id="2771435"/>
    <lineage>
        <taxon>Bacteria</taxon>
        <taxon>Pseudomonadati</taxon>
        <taxon>Bacteroidota</taxon>
        <taxon>Flavobacteriia</taxon>
        <taxon>Flavobacteriales</taxon>
        <taxon>Weeksellaceae</taxon>
        <taxon>Chryseobacterium group</taxon>
        <taxon>Chryseobacterium</taxon>
    </lineage>
</organism>
<accession>A0A930YV64</accession>
<proteinExistence type="predicted"/>
<dbReference type="RefSeq" id="WP_194738881.1">
    <property type="nucleotide sequence ID" value="NZ_JADKYY010000004.1"/>
</dbReference>
<keyword evidence="2" id="KW-1185">Reference proteome</keyword>
<evidence type="ECO:0000313" key="1">
    <source>
        <dbReference type="EMBL" id="MBF5026950.1"/>
    </source>
</evidence>
<dbReference type="EMBL" id="JADKYY010000004">
    <property type="protein sequence ID" value="MBF5026950.1"/>
    <property type="molecule type" value="Genomic_DNA"/>
</dbReference>